<keyword evidence="2 4" id="KW-0238">DNA-binding</keyword>
<dbReference type="InterPro" id="IPR001647">
    <property type="entry name" value="HTH_TetR"/>
</dbReference>
<dbReference type="EMBL" id="BOPF01000005">
    <property type="protein sequence ID" value="GIJ44898.1"/>
    <property type="molecule type" value="Genomic_DNA"/>
</dbReference>
<organism evidence="6 7">
    <name type="scientific">Virgisporangium aliadipatigenens</name>
    <dbReference type="NCBI Taxonomy" id="741659"/>
    <lineage>
        <taxon>Bacteria</taxon>
        <taxon>Bacillati</taxon>
        <taxon>Actinomycetota</taxon>
        <taxon>Actinomycetes</taxon>
        <taxon>Micromonosporales</taxon>
        <taxon>Micromonosporaceae</taxon>
        <taxon>Virgisporangium</taxon>
    </lineage>
</organism>
<evidence type="ECO:0000256" key="2">
    <source>
        <dbReference type="ARBA" id="ARBA00023125"/>
    </source>
</evidence>
<dbReference type="Proteomes" id="UP000619260">
    <property type="component" value="Unassembled WGS sequence"/>
</dbReference>
<dbReference type="GO" id="GO:0000976">
    <property type="term" value="F:transcription cis-regulatory region binding"/>
    <property type="evidence" value="ECO:0007669"/>
    <property type="project" value="TreeGrafter"/>
</dbReference>
<dbReference type="RefSeq" id="WP_203898460.1">
    <property type="nucleotide sequence ID" value="NZ_BOPF01000005.1"/>
</dbReference>
<dbReference type="AlphaFoldDB" id="A0A8J3YIP1"/>
<evidence type="ECO:0000259" key="5">
    <source>
        <dbReference type="PROSITE" id="PS50977"/>
    </source>
</evidence>
<dbReference type="Gene3D" id="1.10.357.10">
    <property type="entry name" value="Tetracycline Repressor, domain 2"/>
    <property type="match status" value="1"/>
</dbReference>
<evidence type="ECO:0000256" key="3">
    <source>
        <dbReference type="ARBA" id="ARBA00023163"/>
    </source>
</evidence>
<dbReference type="SUPFAM" id="SSF46689">
    <property type="entry name" value="Homeodomain-like"/>
    <property type="match status" value="1"/>
</dbReference>
<keyword evidence="1" id="KW-0805">Transcription regulation</keyword>
<keyword evidence="3" id="KW-0804">Transcription</keyword>
<gene>
    <name evidence="6" type="ORF">Val02_17840</name>
</gene>
<sequence>MPADTPAAGRRQRVPALSPDERRAALVAATIPLLQAHGPTVSTRQIARAAGVAEGTIFGVFSDKAALLAATVLSAFDPETTLVSLRAIATEAPLRERLTEATRVLTERLSARMNLMVTVHTHPTAFGDHKELMSQLNAGRERVTAAVVELLEPDRHRLRRSPDSIAQLLMWLVTVAVRTEEFGKNDVNTLDRDDIVPLLLDGVLLRPSCHHGEETTGC</sequence>
<dbReference type="InterPro" id="IPR009057">
    <property type="entry name" value="Homeodomain-like_sf"/>
</dbReference>
<dbReference type="InterPro" id="IPR050109">
    <property type="entry name" value="HTH-type_TetR-like_transc_reg"/>
</dbReference>
<dbReference type="PANTHER" id="PTHR30055">
    <property type="entry name" value="HTH-TYPE TRANSCRIPTIONAL REGULATOR RUTR"/>
    <property type="match status" value="1"/>
</dbReference>
<evidence type="ECO:0000256" key="1">
    <source>
        <dbReference type="ARBA" id="ARBA00023015"/>
    </source>
</evidence>
<dbReference type="PROSITE" id="PS50977">
    <property type="entry name" value="HTH_TETR_2"/>
    <property type="match status" value="1"/>
</dbReference>
<evidence type="ECO:0000256" key="4">
    <source>
        <dbReference type="PROSITE-ProRule" id="PRU00335"/>
    </source>
</evidence>
<dbReference type="PANTHER" id="PTHR30055:SF234">
    <property type="entry name" value="HTH-TYPE TRANSCRIPTIONAL REGULATOR BETI"/>
    <property type="match status" value="1"/>
</dbReference>
<feature type="DNA-binding region" description="H-T-H motif" evidence="4">
    <location>
        <begin position="42"/>
        <end position="61"/>
    </location>
</feature>
<name>A0A8J3YIP1_9ACTN</name>
<evidence type="ECO:0000313" key="7">
    <source>
        <dbReference type="Proteomes" id="UP000619260"/>
    </source>
</evidence>
<feature type="domain" description="HTH tetR-type" evidence="5">
    <location>
        <begin position="20"/>
        <end position="79"/>
    </location>
</feature>
<dbReference type="Pfam" id="PF00440">
    <property type="entry name" value="TetR_N"/>
    <property type="match status" value="1"/>
</dbReference>
<comment type="caution">
    <text evidence="6">The sequence shown here is derived from an EMBL/GenBank/DDBJ whole genome shotgun (WGS) entry which is preliminary data.</text>
</comment>
<keyword evidence="7" id="KW-1185">Reference proteome</keyword>
<dbReference type="GO" id="GO:0003700">
    <property type="term" value="F:DNA-binding transcription factor activity"/>
    <property type="evidence" value="ECO:0007669"/>
    <property type="project" value="TreeGrafter"/>
</dbReference>
<protein>
    <recommendedName>
        <fullName evidence="5">HTH tetR-type domain-containing protein</fullName>
    </recommendedName>
</protein>
<accession>A0A8J3YIP1</accession>
<reference evidence="6" key="1">
    <citation type="submission" date="2021-01" db="EMBL/GenBank/DDBJ databases">
        <title>Whole genome shotgun sequence of Virgisporangium aliadipatigenens NBRC 105644.</title>
        <authorList>
            <person name="Komaki H."/>
            <person name="Tamura T."/>
        </authorList>
    </citation>
    <scope>NUCLEOTIDE SEQUENCE</scope>
    <source>
        <strain evidence="6">NBRC 105644</strain>
    </source>
</reference>
<proteinExistence type="predicted"/>
<evidence type="ECO:0000313" key="6">
    <source>
        <dbReference type="EMBL" id="GIJ44898.1"/>
    </source>
</evidence>